<keyword evidence="8" id="KW-1185">Reference proteome</keyword>
<keyword evidence="4 7" id="KW-0808">Transferase</keyword>
<dbReference type="Proteomes" id="UP000323708">
    <property type="component" value="Unassembled WGS sequence"/>
</dbReference>
<dbReference type="AlphaFoldDB" id="A0A5B0WUF8"/>
<dbReference type="EMBL" id="VTUX01000005">
    <property type="protein sequence ID" value="KAA1190563.1"/>
    <property type="molecule type" value="Genomic_DNA"/>
</dbReference>
<keyword evidence="5" id="KW-0472">Membrane</keyword>
<dbReference type="RefSeq" id="WP_149611718.1">
    <property type="nucleotide sequence ID" value="NZ_VTUX01000005.1"/>
</dbReference>
<evidence type="ECO:0000256" key="1">
    <source>
        <dbReference type="ARBA" id="ARBA00004533"/>
    </source>
</evidence>
<evidence type="ECO:0000256" key="2">
    <source>
        <dbReference type="ARBA" id="ARBA00022475"/>
    </source>
</evidence>
<keyword evidence="3" id="KW-0997">Cell inner membrane</keyword>
<evidence type="ECO:0000256" key="4">
    <source>
        <dbReference type="ARBA" id="ARBA00022679"/>
    </source>
</evidence>
<evidence type="ECO:0000313" key="7">
    <source>
        <dbReference type="EMBL" id="KAA1190563.1"/>
    </source>
</evidence>
<dbReference type="PIRSF" id="PIRSF026649">
    <property type="entry name" value="MsbB"/>
    <property type="match status" value="1"/>
</dbReference>
<evidence type="ECO:0000256" key="6">
    <source>
        <dbReference type="ARBA" id="ARBA00023315"/>
    </source>
</evidence>
<comment type="subcellular location">
    <subcellularLocation>
        <location evidence="1">Cell inner membrane</location>
    </subcellularLocation>
</comment>
<dbReference type="Pfam" id="PF03279">
    <property type="entry name" value="Lip_A_acyltrans"/>
    <property type="match status" value="1"/>
</dbReference>
<comment type="caution">
    <text evidence="7">The sequence shown here is derived from an EMBL/GenBank/DDBJ whole genome shotgun (WGS) entry which is preliminary data.</text>
</comment>
<dbReference type="GO" id="GO:0005886">
    <property type="term" value="C:plasma membrane"/>
    <property type="evidence" value="ECO:0007669"/>
    <property type="project" value="UniProtKB-SubCell"/>
</dbReference>
<evidence type="ECO:0000313" key="8">
    <source>
        <dbReference type="Proteomes" id="UP000323708"/>
    </source>
</evidence>
<name>A0A5B0WUF8_9GAMM</name>
<reference evidence="7 8" key="1">
    <citation type="submission" date="2019-09" db="EMBL/GenBank/DDBJ databases">
        <authorList>
            <person name="Chen X.-Y."/>
        </authorList>
    </citation>
    <scope>NUCLEOTIDE SEQUENCE [LARGE SCALE GENOMIC DNA]</scope>
    <source>
        <strain evidence="7 8">NY5</strain>
    </source>
</reference>
<keyword evidence="6 7" id="KW-0012">Acyltransferase</keyword>
<dbReference type="PANTHER" id="PTHR30606">
    <property type="entry name" value="LIPID A BIOSYNTHESIS LAUROYL ACYLTRANSFERASE"/>
    <property type="match status" value="1"/>
</dbReference>
<protein>
    <submittedName>
        <fullName evidence="7">Lysophospholipid acyltransferase family protein</fullName>
    </submittedName>
</protein>
<dbReference type="InterPro" id="IPR004960">
    <property type="entry name" value="LipA_acyltrans"/>
</dbReference>
<keyword evidence="2" id="KW-1003">Cell membrane</keyword>
<evidence type="ECO:0000256" key="3">
    <source>
        <dbReference type="ARBA" id="ARBA00022519"/>
    </source>
</evidence>
<gene>
    <name evidence="7" type="ORF">F0M18_12185</name>
</gene>
<sequence length="297" mass="32434">MDSFKAALIKLLLHSCALLPLSWARALGRGAVRLYWPFGGRSRKVTERNIQLAFAHLEPAQQQALARRSLGATGELAAEMGHVWLRPWDYVQGLVKSVEGAELITAAQAEGRGVIVLAPHIGNWEIVGLHLGILGNTVSLYEPPKLQALGPLIERARQRSGATLVPTDSRGLVRLLRSVKGGDISGILPDQAPGDVNSGENVPFMDVPCFTPTLASNMIRRTGALAVFGMAERVSAGFAVRYFPAEDAIYDEDVLVSLAAMNRGVEQCVAHCPEQYQWEYKRFRVRPKQGPGVYDDL</sequence>
<proteinExistence type="predicted"/>
<dbReference type="GO" id="GO:0016746">
    <property type="term" value="F:acyltransferase activity"/>
    <property type="evidence" value="ECO:0007669"/>
    <property type="project" value="UniProtKB-KW"/>
</dbReference>
<dbReference type="GO" id="GO:0009247">
    <property type="term" value="P:glycolipid biosynthetic process"/>
    <property type="evidence" value="ECO:0007669"/>
    <property type="project" value="UniProtKB-ARBA"/>
</dbReference>
<dbReference type="CDD" id="cd07984">
    <property type="entry name" value="LPLAT_LABLAT-like"/>
    <property type="match status" value="1"/>
</dbReference>
<organism evidence="7 8">
    <name type="scientific">Pseudohalioglobus sediminis</name>
    <dbReference type="NCBI Taxonomy" id="2606449"/>
    <lineage>
        <taxon>Bacteria</taxon>
        <taxon>Pseudomonadati</taxon>
        <taxon>Pseudomonadota</taxon>
        <taxon>Gammaproteobacteria</taxon>
        <taxon>Cellvibrionales</taxon>
        <taxon>Halieaceae</taxon>
        <taxon>Pseudohalioglobus</taxon>
    </lineage>
</organism>
<dbReference type="PANTHER" id="PTHR30606:SF10">
    <property type="entry name" value="PHOSPHATIDYLINOSITOL MANNOSIDE ACYLTRANSFERASE"/>
    <property type="match status" value="1"/>
</dbReference>
<evidence type="ECO:0000256" key="5">
    <source>
        <dbReference type="ARBA" id="ARBA00023136"/>
    </source>
</evidence>
<accession>A0A5B0WUF8</accession>